<proteinExistence type="inferred from homology"/>
<keyword evidence="26" id="KW-1185">Reference proteome</keyword>
<evidence type="ECO:0000256" key="23">
    <source>
        <dbReference type="ARBA" id="ARBA00048180"/>
    </source>
</evidence>
<comment type="subcellular location">
    <subcellularLocation>
        <location evidence="3">Cell projection</location>
        <location evidence="3">Ruffle membrane</location>
    </subcellularLocation>
    <subcellularLocation>
        <location evidence="2">Cytoplasm</location>
    </subcellularLocation>
    <subcellularLocation>
        <location evidence="1">Membrane</location>
        <topology evidence="1">Peripheral membrane protein</topology>
    </subcellularLocation>
</comment>
<reference evidence="25 26" key="1">
    <citation type="submission" date="2019-03" db="EMBL/GenBank/DDBJ databases">
        <title>Genomic Encyclopedia of Type Strains, Phase IV (KMG-IV): sequencing the most valuable type-strain genomes for metagenomic binning, comparative biology and taxonomic classification.</title>
        <authorList>
            <person name="Goeker M."/>
        </authorList>
    </citation>
    <scope>NUCLEOTIDE SEQUENCE [LARGE SCALE GENOMIC DNA]</scope>
    <source>
        <strain evidence="25 26">DSM 21944</strain>
    </source>
</reference>
<evidence type="ECO:0000256" key="12">
    <source>
        <dbReference type="ARBA" id="ARBA00023273"/>
    </source>
</evidence>
<evidence type="ECO:0000256" key="9">
    <source>
        <dbReference type="ARBA" id="ARBA00022946"/>
    </source>
</evidence>
<evidence type="ECO:0000256" key="16">
    <source>
        <dbReference type="ARBA" id="ARBA00038848"/>
    </source>
</evidence>
<feature type="domain" description="Thioesterase" evidence="24">
    <location>
        <begin position="57"/>
        <end position="139"/>
    </location>
</feature>
<keyword evidence="5" id="KW-0963">Cytoplasm</keyword>
<dbReference type="EMBL" id="SMAF01000010">
    <property type="protein sequence ID" value="TCS97998.1"/>
    <property type="molecule type" value="Genomic_DNA"/>
</dbReference>
<keyword evidence="10" id="KW-0443">Lipid metabolism</keyword>
<dbReference type="InterPro" id="IPR029069">
    <property type="entry name" value="HotDog_dom_sf"/>
</dbReference>
<evidence type="ECO:0000256" key="1">
    <source>
        <dbReference type="ARBA" id="ARBA00004170"/>
    </source>
</evidence>
<dbReference type="Pfam" id="PF03061">
    <property type="entry name" value="4HBT"/>
    <property type="match status" value="1"/>
</dbReference>
<evidence type="ECO:0000256" key="5">
    <source>
        <dbReference type="ARBA" id="ARBA00022490"/>
    </source>
</evidence>
<keyword evidence="11" id="KW-0472">Membrane</keyword>
<organism evidence="25 26">
    <name type="scientific">Pseudofulvimonas gallinarii</name>
    <dbReference type="NCBI Taxonomy" id="634155"/>
    <lineage>
        <taxon>Bacteria</taxon>
        <taxon>Pseudomonadati</taxon>
        <taxon>Pseudomonadota</taxon>
        <taxon>Gammaproteobacteria</taxon>
        <taxon>Lysobacterales</taxon>
        <taxon>Rhodanobacteraceae</taxon>
        <taxon>Pseudofulvimonas</taxon>
    </lineage>
</organism>
<keyword evidence="9" id="KW-0809">Transit peptide</keyword>
<name>A0A4S3KV90_9GAMM</name>
<dbReference type="SUPFAM" id="SSF54637">
    <property type="entry name" value="Thioesterase/thiol ester dehydrase-isomerase"/>
    <property type="match status" value="1"/>
</dbReference>
<keyword evidence="8" id="KW-0276">Fatty acid metabolism</keyword>
<dbReference type="GO" id="GO:0006631">
    <property type="term" value="P:fatty acid metabolic process"/>
    <property type="evidence" value="ECO:0007669"/>
    <property type="project" value="UniProtKB-KW"/>
</dbReference>
<dbReference type="AlphaFoldDB" id="A0A4S3KV90"/>
<keyword evidence="6" id="KW-0053">Apoptosis</keyword>
<dbReference type="Gene3D" id="3.10.129.10">
    <property type="entry name" value="Hotdog Thioesterase"/>
    <property type="match status" value="1"/>
</dbReference>
<evidence type="ECO:0000256" key="15">
    <source>
        <dbReference type="ARBA" id="ARBA00038456"/>
    </source>
</evidence>
<comment type="caution">
    <text evidence="25">The sequence shown here is derived from an EMBL/GenBank/DDBJ whole genome shotgun (WGS) entry which is preliminary data.</text>
</comment>
<comment type="catalytic activity">
    <reaction evidence="23">
        <text>tetradecanoyl-CoA + H2O = tetradecanoate + CoA + H(+)</text>
        <dbReference type="Rhea" id="RHEA:40119"/>
        <dbReference type="ChEBI" id="CHEBI:15377"/>
        <dbReference type="ChEBI" id="CHEBI:15378"/>
        <dbReference type="ChEBI" id="CHEBI:30807"/>
        <dbReference type="ChEBI" id="CHEBI:57287"/>
        <dbReference type="ChEBI" id="CHEBI:57385"/>
    </reaction>
    <physiologicalReaction direction="left-to-right" evidence="23">
        <dbReference type="Rhea" id="RHEA:40120"/>
    </physiologicalReaction>
</comment>
<sequence>MTSDSPAIQDLAHAEGICYGCGPAHPTGLHIKSHWHEDGVHVVARFTPSDEFVGWPGLLYGGLLAMLVDCHSNWTAMAYHYRAQGRAPGTLPAIHCVTAHLGLDYVKPTPLGRALTLTARVEGEVARKTRVLCEVHAGDVLTARGDSIFVQVDVDKLGSAAQA</sequence>
<keyword evidence="7" id="KW-0378">Hydrolase</keyword>
<evidence type="ECO:0000256" key="2">
    <source>
        <dbReference type="ARBA" id="ARBA00004496"/>
    </source>
</evidence>
<evidence type="ECO:0000256" key="20">
    <source>
        <dbReference type="ARBA" id="ARBA00047734"/>
    </source>
</evidence>
<dbReference type="OrthoDB" id="9792301at2"/>
<evidence type="ECO:0000256" key="18">
    <source>
        <dbReference type="ARBA" id="ARBA00043210"/>
    </source>
</evidence>
<evidence type="ECO:0000256" key="14">
    <source>
        <dbReference type="ARBA" id="ARBA00037002"/>
    </source>
</evidence>
<evidence type="ECO:0000256" key="13">
    <source>
        <dbReference type="ARBA" id="ARBA00035852"/>
    </source>
</evidence>
<dbReference type="Proteomes" id="UP000294599">
    <property type="component" value="Unassembled WGS sequence"/>
</dbReference>
<evidence type="ECO:0000313" key="26">
    <source>
        <dbReference type="Proteomes" id="UP000294599"/>
    </source>
</evidence>
<evidence type="ECO:0000256" key="17">
    <source>
        <dbReference type="ARBA" id="ARBA00040123"/>
    </source>
</evidence>
<evidence type="ECO:0000256" key="22">
    <source>
        <dbReference type="ARBA" id="ARBA00048074"/>
    </source>
</evidence>
<evidence type="ECO:0000256" key="21">
    <source>
        <dbReference type="ARBA" id="ARBA00047969"/>
    </source>
</evidence>
<dbReference type="RefSeq" id="WP_123520927.1">
    <property type="nucleotide sequence ID" value="NZ_JBHLWF010000033.1"/>
</dbReference>
<dbReference type="InterPro" id="IPR006683">
    <property type="entry name" value="Thioestr_dom"/>
</dbReference>
<dbReference type="GO" id="GO:0016020">
    <property type="term" value="C:membrane"/>
    <property type="evidence" value="ECO:0007669"/>
    <property type="project" value="UniProtKB-SubCell"/>
</dbReference>
<dbReference type="CDD" id="cd03443">
    <property type="entry name" value="PaaI_thioesterase"/>
    <property type="match status" value="1"/>
</dbReference>
<dbReference type="EC" id="3.1.2.2" evidence="16"/>
<evidence type="ECO:0000256" key="10">
    <source>
        <dbReference type="ARBA" id="ARBA00023098"/>
    </source>
</evidence>
<evidence type="ECO:0000256" key="19">
    <source>
        <dbReference type="ARBA" id="ARBA00047588"/>
    </source>
</evidence>
<evidence type="ECO:0000259" key="24">
    <source>
        <dbReference type="Pfam" id="PF03061"/>
    </source>
</evidence>
<protein>
    <recommendedName>
        <fullName evidence="17">Acyl-coenzyme A thioesterase THEM4</fullName>
        <ecNumber evidence="16">3.1.2.2</ecNumber>
    </recommendedName>
    <alternativeName>
        <fullName evidence="18">Thioesterase superfamily member 4</fullName>
    </alternativeName>
</protein>
<evidence type="ECO:0000256" key="6">
    <source>
        <dbReference type="ARBA" id="ARBA00022703"/>
    </source>
</evidence>
<accession>A0A4S3KV90</accession>
<evidence type="ECO:0000256" key="7">
    <source>
        <dbReference type="ARBA" id="ARBA00022801"/>
    </source>
</evidence>
<dbReference type="PANTHER" id="PTHR12418:SF19">
    <property type="entry name" value="ACYL-COENZYME A THIOESTERASE THEM4"/>
    <property type="match status" value="1"/>
</dbReference>
<comment type="catalytic activity">
    <reaction evidence="19">
        <text>octanoyl-CoA + H2O = octanoate + CoA + H(+)</text>
        <dbReference type="Rhea" id="RHEA:30143"/>
        <dbReference type="ChEBI" id="CHEBI:15377"/>
        <dbReference type="ChEBI" id="CHEBI:15378"/>
        <dbReference type="ChEBI" id="CHEBI:25646"/>
        <dbReference type="ChEBI" id="CHEBI:57287"/>
        <dbReference type="ChEBI" id="CHEBI:57386"/>
    </reaction>
    <physiologicalReaction direction="left-to-right" evidence="19">
        <dbReference type="Rhea" id="RHEA:30144"/>
    </physiologicalReaction>
</comment>
<dbReference type="InterPro" id="IPR052365">
    <property type="entry name" value="THEM4/THEM5_acyl-CoA_thioest"/>
</dbReference>
<evidence type="ECO:0000256" key="8">
    <source>
        <dbReference type="ARBA" id="ARBA00022832"/>
    </source>
</evidence>
<evidence type="ECO:0000313" key="25">
    <source>
        <dbReference type="EMBL" id="TCS97998.1"/>
    </source>
</evidence>
<comment type="catalytic activity">
    <reaction evidence="20">
        <text>hexadecanoyl-CoA + H2O = hexadecanoate + CoA + H(+)</text>
        <dbReference type="Rhea" id="RHEA:16645"/>
        <dbReference type="ChEBI" id="CHEBI:7896"/>
        <dbReference type="ChEBI" id="CHEBI:15377"/>
        <dbReference type="ChEBI" id="CHEBI:15378"/>
        <dbReference type="ChEBI" id="CHEBI:57287"/>
        <dbReference type="ChEBI" id="CHEBI:57379"/>
        <dbReference type="EC" id="3.1.2.2"/>
    </reaction>
    <physiologicalReaction direction="left-to-right" evidence="20">
        <dbReference type="Rhea" id="RHEA:16646"/>
    </physiologicalReaction>
</comment>
<dbReference type="GO" id="GO:0005737">
    <property type="term" value="C:cytoplasm"/>
    <property type="evidence" value="ECO:0007669"/>
    <property type="project" value="UniProtKB-SubCell"/>
</dbReference>
<evidence type="ECO:0000256" key="3">
    <source>
        <dbReference type="ARBA" id="ARBA00004632"/>
    </source>
</evidence>
<keyword evidence="12" id="KW-0966">Cell projection</keyword>
<dbReference type="GO" id="GO:0016790">
    <property type="term" value="F:thiolester hydrolase activity"/>
    <property type="evidence" value="ECO:0007669"/>
    <property type="project" value="UniProtKB-ARBA"/>
</dbReference>
<evidence type="ECO:0000256" key="4">
    <source>
        <dbReference type="ARBA" id="ARBA00022475"/>
    </source>
</evidence>
<dbReference type="PANTHER" id="PTHR12418">
    <property type="entry name" value="ACYL-COENZYME A THIOESTERASE THEM4"/>
    <property type="match status" value="1"/>
</dbReference>
<comment type="catalytic activity">
    <reaction evidence="14">
        <text>(9Z)-octadecenoyl-CoA + H2O = (9Z)-octadecenoate + CoA + H(+)</text>
        <dbReference type="Rhea" id="RHEA:40139"/>
        <dbReference type="ChEBI" id="CHEBI:15377"/>
        <dbReference type="ChEBI" id="CHEBI:15378"/>
        <dbReference type="ChEBI" id="CHEBI:30823"/>
        <dbReference type="ChEBI" id="CHEBI:57287"/>
        <dbReference type="ChEBI" id="CHEBI:57387"/>
    </reaction>
    <physiologicalReaction direction="left-to-right" evidence="14">
        <dbReference type="Rhea" id="RHEA:40140"/>
    </physiologicalReaction>
</comment>
<comment type="similarity">
    <text evidence="15">Belongs to the THEM4/THEM5 thioesterase family.</text>
</comment>
<comment type="catalytic activity">
    <reaction evidence="22">
        <text>dodecanoyl-CoA + H2O = dodecanoate + CoA + H(+)</text>
        <dbReference type="Rhea" id="RHEA:30135"/>
        <dbReference type="ChEBI" id="CHEBI:15377"/>
        <dbReference type="ChEBI" id="CHEBI:15378"/>
        <dbReference type="ChEBI" id="CHEBI:18262"/>
        <dbReference type="ChEBI" id="CHEBI:57287"/>
        <dbReference type="ChEBI" id="CHEBI:57375"/>
    </reaction>
    <physiologicalReaction direction="left-to-right" evidence="22">
        <dbReference type="Rhea" id="RHEA:30136"/>
    </physiologicalReaction>
</comment>
<keyword evidence="4" id="KW-1003">Cell membrane</keyword>
<comment type="catalytic activity">
    <reaction evidence="21">
        <text>decanoyl-CoA + H2O = decanoate + CoA + H(+)</text>
        <dbReference type="Rhea" id="RHEA:40059"/>
        <dbReference type="ChEBI" id="CHEBI:15377"/>
        <dbReference type="ChEBI" id="CHEBI:15378"/>
        <dbReference type="ChEBI" id="CHEBI:27689"/>
        <dbReference type="ChEBI" id="CHEBI:57287"/>
        <dbReference type="ChEBI" id="CHEBI:61430"/>
    </reaction>
    <physiologicalReaction direction="left-to-right" evidence="21">
        <dbReference type="Rhea" id="RHEA:40060"/>
    </physiologicalReaction>
</comment>
<gene>
    <name evidence="25" type="ORF">EDC25_11059</name>
</gene>
<comment type="catalytic activity">
    <reaction evidence="13">
        <text>(5Z,8Z,11Z,14Z)-eicosatetraenoyl-CoA + H2O = (5Z,8Z,11Z,14Z)-eicosatetraenoate + CoA + H(+)</text>
        <dbReference type="Rhea" id="RHEA:40151"/>
        <dbReference type="ChEBI" id="CHEBI:15377"/>
        <dbReference type="ChEBI" id="CHEBI:15378"/>
        <dbReference type="ChEBI" id="CHEBI:32395"/>
        <dbReference type="ChEBI" id="CHEBI:57287"/>
        <dbReference type="ChEBI" id="CHEBI:57368"/>
    </reaction>
    <physiologicalReaction direction="left-to-right" evidence="13">
        <dbReference type="Rhea" id="RHEA:40152"/>
    </physiologicalReaction>
</comment>
<evidence type="ECO:0000256" key="11">
    <source>
        <dbReference type="ARBA" id="ARBA00023136"/>
    </source>
</evidence>